<dbReference type="AlphaFoldDB" id="A0A6J6B713"/>
<evidence type="ECO:0000256" key="8">
    <source>
        <dbReference type="ARBA" id="ARBA00023204"/>
    </source>
</evidence>
<proteinExistence type="inferred from homology"/>
<dbReference type="Gene3D" id="3.30.160.70">
    <property type="entry name" value="Methylated DNA-protein cysteine methyltransferase domain"/>
    <property type="match status" value="1"/>
</dbReference>
<evidence type="ECO:0000259" key="11">
    <source>
        <dbReference type="Pfam" id="PF02870"/>
    </source>
</evidence>
<dbReference type="EMBL" id="CAEZZK010000044">
    <property type="protein sequence ID" value="CAB4754817.1"/>
    <property type="molecule type" value="Genomic_DNA"/>
</dbReference>
<keyword evidence="6" id="KW-0808">Transferase</keyword>
<dbReference type="InterPro" id="IPR023546">
    <property type="entry name" value="MGMT"/>
</dbReference>
<feature type="domain" description="Methylated-DNA-[protein]-cysteine S-methyltransferase DNA binding" evidence="10">
    <location>
        <begin position="86"/>
        <end position="165"/>
    </location>
</feature>
<keyword evidence="4" id="KW-0963">Cytoplasm</keyword>
<evidence type="ECO:0000259" key="10">
    <source>
        <dbReference type="Pfam" id="PF01035"/>
    </source>
</evidence>
<dbReference type="InterPro" id="IPR036388">
    <property type="entry name" value="WH-like_DNA-bd_sf"/>
</dbReference>
<dbReference type="PANTHER" id="PTHR10815:SF5">
    <property type="entry name" value="METHYLATED-DNA--PROTEIN-CYSTEINE METHYLTRANSFERASE"/>
    <property type="match status" value="1"/>
</dbReference>
<dbReference type="InterPro" id="IPR008332">
    <property type="entry name" value="MethylG_MeTrfase_N"/>
</dbReference>
<gene>
    <name evidence="12" type="ORF">UFOPK1353_00566</name>
    <name evidence="13" type="ORF">UFOPK1826_00467</name>
    <name evidence="14" type="ORF">UFOPK2855_00345</name>
    <name evidence="15" type="ORF">UFOPK3026_00873</name>
</gene>
<reference evidence="12" key="1">
    <citation type="submission" date="2020-05" db="EMBL/GenBank/DDBJ databases">
        <authorList>
            <person name="Chiriac C."/>
            <person name="Salcher M."/>
            <person name="Ghai R."/>
            <person name="Kavagutti S V."/>
        </authorList>
    </citation>
    <scope>NUCLEOTIDE SEQUENCE</scope>
</reference>
<dbReference type="InterPro" id="IPR001497">
    <property type="entry name" value="MethylDNA_cys_MeTrfase_AS"/>
</dbReference>
<dbReference type="InterPro" id="IPR036217">
    <property type="entry name" value="MethylDNA_cys_MeTrfase_DNAb"/>
</dbReference>
<dbReference type="NCBIfam" id="TIGR00589">
    <property type="entry name" value="ogt"/>
    <property type="match status" value="1"/>
</dbReference>
<dbReference type="EMBL" id="CAFAAP010000125">
    <property type="protein sequence ID" value="CAB4807001.1"/>
    <property type="molecule type" value="Genomic_DNA"/>
</dbReference>
<evidence type="ECO:0000256" key="2">
    <source>
        <dbReference type="ARBA" id="ARBA00008711"/>
    </source>
</evidence>
<keyword evidence="5" id="KW-0489">Methyltransferase</keyword>
<dbReference type="GO" id="GO:0006281">
    <property type="term" value="P:DNA repair"/>
    <property type="evidence" value="ECO:0007669"/>
    <property type="project" value="UniProtKB-KW"/>
</dbReference>
<dbReference type="GO" id="GO:0032259">
    <property type="term" value="P:methylation"/>
    <property type="evidence" value="ECO:0007669"/>
    <property type="project" value="UniProtKB-KW"/>
</dbReference>
<feature type="domain" description="Methylguanine DNA methyltransferase ribonuclease-like" evidence="11">
    <location>
        <begin position="17"/>
        <end position="82"/>
    </location>
</feature>
<evidence type="ECO:0000313" key="13">
    <source>
        <dbReference type="EMBL" id="CAB4598083.1"/>
    </source>
</evidence>
<comment type="catalytic activity">
    <reaction evidence="9">
        <text>a 6-O-methyl-2'-deoxyguanosine in DNA + L-cysteinyl-[protein] = S-methyl-L-cysteinyl-[protein] + a 2'-deoxyguanosine in DNA</text>
        <dbReference type="Rhea" id="RHEA:24000"/>
        <dbReference type="Rhea" id="RHEA-COMP:10131"/>
        <dbReference type="Rhea" id="RHEA-COMP:10132"/>
        <dbReference type="Rhea" id="RHEA-COMP:11367"/>
        <dbReference type="Rhea" id="RHEA-COMP:11368"/>
        <dbReference type="ChEBI" id="CHEBI:29950"/>
        <dbReference type="ChEBI" id="CHEBI:82612"/>
        <dbReference type="ChEBI" id="CHEBI:85445"/>
        <dbReference type="ChEBI" id="CHEBI:85448"/>
        <dbReference type="EC" id="2.1.1.63"/>
    </reaction>
</comment>
<dbReference type="EC" id="2.1.1.63" evidence="3"/>
<dbReference type="InterPro" id="IPR036631">
    <property type="entry name" value="MGMT_N_sf"/>
</dbReference>
<protein>
    <recommendedName>
        <fullName evidence="3">methylated-DNA--[protein]-cysteine S-methyltransferase</fullName>
        <ecNumber evidence="3">2.1.1.63</ecNumber>
    </recommendedName>
</protein>
<dbReference type="CDD" id="cd06445">
    <property type="entry name" value="ATase"/>
    <property type="match status" value="1"/>
</dbReference>
<dbReference type="FunFam" id="1.10.10.10:FF:000214">
    <property type="entry name" value="Methylated-DNA--protein-cysteine methyltransferase"/>
    <property type="match status" value="1"/>
</dbReference>
<dbReference type="EMBL" id="CAEZUN010000041">
    <property type="protein sequence ID" value="CAB4598083.1"/>
    <property type="molecule type" value="Genomic_DNA"/>
</dbReference>
<dbReference type="InterPro" id="IPR014048">
    <property type="entry name" value="MethylDNA_cys_MeTrfase_DNA-bd"/>
</dbReference>
<keyword evidence="8" id="KW-0234">DNA repair</keyword>
<evidence type="ECO:0000256" key="4">
    <source>
        <dbReference type="ARBA" id="ARBA00022490"/>
    </source>
</evidence>
<comment type="similarity">
    <text evidence="2">Belongs to the MGMT family.</text>
</comment>
<evidence type="ECO:0000313" key="14">
    <source>
        <dbReference type="EMBL" id="CAB4754817.1"/>
    </source>
</evidence>
<dbReference type="PROSITE" id="PS00374">
    <property type="entry name" value="MGMT"/>
    <property type="match status" value="1"/>
</dbReference>
<dbReference type="GO" id="GO:0003908">
    <property type="term" value="F:methylated-DNA-[protein]-cysteine S-methyltransferase activity"/>
    <property type="evidence" value="ECO:0007669"/>
    <property type="project" value="UniProtKB-EC"/>
</dbReference>
<dbReference type="Pfam" id="PF01035">
    <property type="entry name" value="DNA_binding_1"/>
    <property type="match status" value="1"/>
</dbReference>
<evidence type="ECO:0000256" key="3">
    <source>
        <dbReference type="ARBA" id="ARBA00011918"/>
    </source>
</evidence>
<dbReference type="EMBL" id="CAEZSE010000073">
    <property type="protein sequence ID" value="CAB4534606.1"/>
    <property type="molecule type" value="Genomic_DNA"/>
</dbReference>
<accession>A0A6J6B713</accession>
<keyword evidence="7" id="KW-0227">DNA damage</keyword>
<comment type="catalytic activity">
    <reaction evidence="1">
        <text>a 4-O-methyl-thymidine in DNA + L-cysteinyl-[protein] = a thymidine in DNA + S-methyl-L-cysteinyl-[protein]</text>
        <dbReference type="Rhea" id="RHEA:53428"/>
        <dbReference type="Rhea" id="RHEA-COMP:10131"/>
        <dbReference type="Rhea" id="RHEA-COMP:10132"/>
        <dbReference type="Rhea" id="RHEA-COMP:13555"/>
        <dbReference type="Rhea" id="RHEA-COMP:13556"/>
        <dbReference type="ChEBI" id="CHEBI:29950"/>
        <dbReference type="ChEBI" id="CHEBI:82612"/>
        <dbReference type="ChEBI" id="CHEBI:137386"/>
        <dbReference type="ChEBI" id="CHEBI:137387"/>
        <dbReference type="EC" id="2.1.1.63"/>
    </reaction>
</comment>
<organism evidence="12">
    <name type="scientific">freshwater metagenome</name>
    <dbReference type="NCBI Taxonomy" id="449393"/>
    <lineage>
        <taxon>unclassified sequences</taxon>
        <taxon>metagenomes</taxon>
        <taxon>ecological metagenomes</taxon>
    </lineage>
</organism>
<evidence type="ECO:0000256" key="5">
    <source>
        <dbReference type="ARBA" id="ARBA00022603"/>
    </source>
</evidence>
<dbReference type="PANTHER" id="PTHR10815">
    <property type="entry name" value="METHYLATED-DNA--PROTEIN-CYSTEINE METHYLTRANSFERASE"/>
    <property type="match status" value="1"/>
</dbReference>
<dbReference type="HAMAP" id="MF_00772">
    <property type="entry name" value="OGT"/>
    <property type="match status" value="1"/>
</dbReference>
<evidence type="ECO:0000256" key="1">
    <source>
        <dbReference type="ARBA" id="ARBA00001286"/>
    </source>
</evidence>
<name>A0A6J6B713_9ZZZZ</name>
<evidence type="ECO:0000256" key="9">
    <source>
        <dbReference type="ARBA" id="ARBA00049348"/>
    </source>
</evidence>
<dbReference type="SUPFAM" id="SSF46767">
    <property type="entry name" value="Methylated DNA-protein cysteine methyltransferase, C-terminal domain"/>
    <property type="match status" value="1"/>
</dbReference>
<dbReference type="SUPFAM" id="SSF53155">
    <property type="entry name" value="Methylated DNA-protein cysteine methyltransferase domain"/>
    <property type="match status" value="1"/>
</dbReference>
<dbReference type="Pfam" id="PF02870">
    <property type="entry name" value="Methyltransf_1N"/>
    <property type="match status" value="1"/>
</dbReference>
<dbReference type="Gene3D" id="1.10.10.10">
    <property type="entry name" value="Winged helix-like DNA-binding domain superfamily/Winged helix DNA-binding domain"/>
    <property type="match status" value="1"/>
</dbReference>
<sequence length="175" mass="18965">MKVTPQRSVPRVTESRVISTPIGKLTLVASIDGLCEIIFGAKRVARNQKVSLVARRNLSLAEKQLREYFTGKRKKFSIKLDIGGTDFQNAAWHSLATIPYGQTISYAQQAKLVRKPRAFRAVGSANGKNPVAIILPCHRVIASDGSLGGYAGGLSIKRKLLALEKASSETSSEAE</sequence>
<evidence type="ECO:0000313" key="12">
    <source>
        <dbReference type="EMBL" id="CAB4534606.1"/>
    </source>
</evidence>
<evidence type="ECO:0000256" key="7">
    <source>
        <dbReference type="ARBA" id="ARBA00022763"/>
    </source>
</evidence>
<evidence type="ECO:0000256" key="6">
    <source>
        <dbReference type="ARBA" id="ARBA00022679"/>
    </source>
</evidence>
<evidence type="ECO:0000313" key="15">
    <source>
        <dbReference type="EMBL" id="CAB4807001.1"/>
    </source>
</evidence>